<name>A0AAD6Y2I4_9AGAR</name>
<evidence type="ECO:0000313" key="2">
    <source>
        <dbReference type="Proteomes" id="UP001219525"/>
    </source>
</evidence>
<sequence length="82" mass="9439">YMRGFWWTGRDVTVSPTAVATEFDPPLPLPADTEFTPTVMRTLVKHRSLFKIITPINADALEWLLEEHPNQVFVRSVLCVLR</sequence>
<evidence type="ECO:0000313" key="1">
    <source>
        <dbReference type="EMBL" id="KAJ7193535.1"/>
    </source>
</evidence>
<reference evidence="1" key="1">
    <citation type="submission" date="2023-03" db="EMBL/GenBank/DDBJ databases">
        <title>Massive genome expansion in bonnet fungi (Mycena s.s.) driven by repeated elements and novel gene families across ecological guilds.</title>
        <authorList>
            <consortium name="Lawrence Berkeley National Laboratory"/>
            <person name="Harder C.B."/>
            <person name="Miyauchi S."/>
            <person name="Viragh M."/>
            <person name="Kuo A."/>
            <person name="Thoen E."/>
            <person name="Andreopoulos B."/>
            <person name="Lu D."/>
            <person name="Skrede I."/>
            <person name="Drula E."/>
            <person name="Henrissat B."/>
            <person name="Morin E."/>
            <person name="Kohler A."/>
            <person name="Barry K."/>
            <person name="LaButti K."/>
            <person name="Morin E."/>
            <person name="Salamov A."/>
            <person name="Lipzen A."/>
            <person name="Mereny Z."/>
            <person name="Hegedus B."/>
            <person name="Baldrian P."/>
            <person name="Stursova M."/>
            <person name="Weitz H."/>
            <person name="Taylor A."/>
            <person name="Grigoriev I.V."/>
            <person name="Nagy L.G."/>
            <person name="Martin F."/>
            <person name="Kauserud H."/>
        </authorList>
    </citation>
    <scope>NUCLEOTIDE SEQUENCE</scope>
    <source>
        <strain evidence="1">9144</strain>
    </source>
</reference>
<gene>
    <name evidence="1" type="ORF">GGX14DRAFT_313339</name>
</gene>
<proteinExistence type="predicted"/>
<feature type="non-terminal residue" evidence="1">
    <location>
        <position position="82"/>
    </location>
</feature>
<protein>
    <submittedName>
        <fullName evidence="1">Uncharacterized protein</fullName>
    </submittedName>
</protein>
<dbReference type="AlphaFoldDB" id="A0AAD6Y2I4"/>
<dbReference type="Proteomes" id="UP001219525">
    <property type="component" value="Unassembled WGS sequence"/>
</dbReference>
<feature type="non-terminal residue" evidence="1">
    <location>
        <position position="1"/>
    </location>
</feature>
<dbReference type="EMBL" id="JARJCW010000107">
    <property type="protein sequence ID" value="KAJ7193535.1"/>
    <property type="molecule type" value="Genomic_DNA"/>
</dbReference>
<keyword evidence="2" id="KW-1185">Reference proteome</keyword>
<organism evidence="1 2">
    <name type="scientific">Mycena pura</name>
    <dbReference type="NCBI Taxonomy" id="153505"/>
    <lineage>
        <taxon>Eukaryota</taxon>
        <taxon>Fungi</taxon>
        <taxon>Dikarya</taxon>
        <taxon>Basidiomycota</taxon>
        <taxon>Agaricomycotina</taxon>
        <taxon>Agaricomycetes</taxon>
        <taxon>Agaricomycetidae</taxon>
        <taxon>Agaricales</taxon>
        <taxon>Marasmiineae</taxon>
        <taxon>Mycenaceae</taxon>
        <taxon>Mycena</taxon>
    </lineage>
</organism>
<accession>A0AAD6Y2I4</accession>
<comment type="caution">
    <text evidence="1">The sequence shown here is derived from an EMBL/GenBank/DDBJ whole genome shotgun (WGS) entry which is preliminary data.</text>
</comment>